<evidence type="ECO:0000256" key="1">
    <source>
        <dbReference type="ARBA" id="ARBA00004141"/>
    </source>
</evidence>
<feature type="transmembrane region" description="Helical" evidence="5">
    <location>
        <begin position="12"/>
        <end position="31"/>
    </location>
</feature>
<organism evidence="6 7">
    <name type="scientific">Lentzea roselyniae</name>
    <dbReference type="NCBI Taxonomy" id="531940"/>
    <lineage>
        <taxon>Bacteria</taxon>
        <taxon>Bacillati</taxon>
        <taxon>Actinomycetota</taxon>
        <taxon>Actinomycetes</taxon>
        <taxon>Pseudonocardiales</taxon>
        <taxon>Pseudonocardiaceae</taxon>
        <taxon>Lentzea</taxon>
    </lineage>
</organism>
<keyword evidence="7" id="KW-1185">Reference proteome</keyword>
<evidence type="ECO:0000256" key="3">
    <source>
        <dbReference type="ARBA" id="ARBA00022989"/>
    </source>
</evidence>
<dbReference type="SUPFAM" id="SSF161111">
    <property type="entry name" value="Cation efflux protein transmembrane domain-like"/>
    <property type="match status" value="1"/>
</dbReference>
<proteinExistence type="predicted"/>
<evidence type="ECO:0000256" key="4">
    <source>
        <dbReference type="ARBA" id="ARBA00023136"/>
    </source>
</evidence>
<evidence type="ECO:0000256" key="2">
    <source>
        <dbReference type="ARBA" id="ARBA00022692"/>
    </source>
</evidence>
<dbReference type="Proteomes" id="UP001500711">
    <property type="component" value="Unassembled WGS sequence"/>
</dbReference>
<evidence type="ECO:0008006" key="8">
    <source>
        <dbReference type="Google" id="ProtNLM"/>
    </source>
</evidence>
<keyword evidence="2 5" id="KW-0812">Transmembrane</keyword>
<protein>
    <recommendedName>
        <fullName evidence="8">Cation efflux family protein</fullName>
    </recommendedName>
</protein>
<dbReference type="EMBL" id="BAABBE010000003">
    <property type="protein sequence ID" value="GAA3626862.1"/>
    <property type="molecule type" value="Genomic_DNA"/>
</dbReference>
<comment type="subcellular location">
    <subcellularLocation>
        <location evidence="1">Membrane</location>
        <topology evidence="1">Multi-pass membrane protein</topology>
    </subcellularLocation>
</comment>
<evidence type="ECO:0000313" key="7">
    <source>
        <dbReference type="Proteomes" id="UP001500711"/>
    </source>
</evidence>
<dbReference type="RefSeq" id="WP_170166650.1">
    <property type="nucleotide sequence ID" value="NZ_BAABBE010000003.1"/>
</dbReference>
<sequence>MTTFLGLVAYALLGWTWLDAVAGLFIALFALNEGRRAWSGELTCDV</sequence>
<name>A0ABP7A8D5_9PSEU</name>
<evidence type="ECO:0000256" key="5">
    <source>
        <dbReference type="SAM" id="Phobius"/>
    </source>
</evidence>
<dbReference type="InterPro" id="IPR027469">
    <property type="entry name" value="Cation_efflux_TMD_sf"/>
</dbReference>
<evidence type="ECO:0000313" key="6">
    <source>
        <dbReference type="EMBL" id="GAA3626862.1"/>
    </source>
</evidence>
<keyword evidence="4 5" id="KW-0472">Membrane</keyword>
<reference evidence="7" key="1">
    <citation type="journal article" date="2019" name="Int. J. Syst. Evol. Microbiol.">
        <title>The Global Catalogue of Microorganisms (GCM) 10K type strain sequencing project: providing services to taxonomists for standard genome sequencing and annotation.</title>
        <authorList>
            <consortium name="The Broad Institute Genomics Platform"/>
            <consortium name="The Broad Institute Genome Sequencing Center for Infectious Disease"/>
            <person name="Wu L."/>
            <person name="Ma J."/>
        </authorList>
    </citation>
    <scope>NUCLEOTIDE SEQUENCE [LARGE SCALE GENOMIC DNA]</scope>
    <source>
        <strain evidence="7">JCM 17494</strain>
    </source>
</reference>
<gene>
    <name evidence="6" type="ORF">GCM10022267_11410</name>
</gene>
<keyword evidence="3 5" id="KW-1133">Transmembrane helix</keyword>
<comment type="caution">
    <text evidence="6">The sequence shown here is derived from an EMBL/GenBank/DDBJ whole genome shotgun (WGS) entry which is preliminary data.</text>
</comment>
<accession>A0ABP7A8D5</accession>